<feature type="transmembrane region" description="Helical" evidence="1">
    <location>
        <begin position="36"/>
        <end position="52"/>
    </location>
</feature>
<keyword evidence="3" id="KW-1185">Reference proteome</keyword>
<dbReference type="Pfam" id="PF13578">
    <property type="entry name" value="Methyltransf_24"/>
    <property type="match status" value="1"/>
</dbReference>
<dbReference type="SUPFAM" id="SSF53335">
    <property type="entry name" value="S-adenosyl-L-methionine-dependent methyltransferases"/>
    <property type="match status" value="1"/>
</dbReference>
<organism evidence="2 3">
    <name type="scientific">Tessaracoccus antarcticus</name>
    <dbReference type="NCBI Taxonomy" id="2479848"/>
    <lineage>
        <taxon>Bacteria</taxon>
        <taxon>Bacillati</taxon>
        <taxon>Actinomycetota</taxon>
        <taxon>Actinomycetes</taxon>
        <taxon>Propionibacteriales</taxon>
        <taxon>Propionibacteriaceae</taxon>
        <taxon>Tessaracoccus</taxon>
    </lineage>
</organism>
<keyword evidence="1" id="KW-0812">Transmembrane</keyword>
<evidence type="ECO:0000313" key="3">
    <source>
        <dbReference type="Proteomes" id="UP000275256"/>
    </source>
</evidence>
<dbReference type="GO" id="GO:0032259">
    <property type="term" value="P:methylation"/>
    <property type="evidence" value="ECO:0007669"/>
    <property type="project" value="UniProtKB-KW"/>
</dbReference>
<dbReference type="GO" id="GO:0008168">
    <property type="term" value="F:methyltransferase activity"/>
    <property type="evidence" value="ECO:0007669"/>
    <property type="project" value="UniProtKB-KW"/>
</dbReference>
<evidence type="ECO:0000313" key="2">
    <source>
        <dbReference type="EMBL" id="RMB61236.1"/>
    </source>
</evidence>
<accession>A0A3M0GV83</accession>
<gene>
    <name evidence="2" type="ORF">EAX62_00755</name>
</gene>
<name>A0A3M0GV83_9ACTN</name>
<dbReference type="EMBL" id="REFW01000001">
    <property type="protein sequence ID" value="RMB61236.1"/>
    <property type="molecule type" value="Genomic_DNA"/>
</dbReference>
<keyword evidence="1" id="KW-0472">Membrane</keyword>
<dbReference type="OrthoDB" id="823440at2"/>
<reference evidence="2 3" key="1">
    <citation type="submission" date="2018-10" db="EMBL/GenBank/DDBJ databases">
        <title>Tessaracoccus antarcticuss sp. nov., isolated from sediment.</title>
        <authorList>
            <person name="Zhou L.Y."/>
            <person name="Du Z.J."/>
        </authorList>
    </citation>
    <scope>NUCLEOTIDE SEQUENCE [LARGE SCALE GENOMIC DNA]</scope>
    <source>
        <strain evidence="2 3">JDX10</strain>
    </source>
</reference>
<dbReference type="Proteomes" id="UP000275256">
    <property type="component" value="Unassembled WGS sequence"/>
</dbReference>
<protein>
    <submittedName>
        <fullName evidence="2">Class I SAM-dependent methyltransferase</fullName>
    </submittedName>
</protein>
<sequence>MNRTKLLYRLALAGSALLLLAAAVLAVVPDGVPFQVFALSLGILGALLTGHLRMRLTSTGQRATAAALRTLVSRSEQLVLLEKAVKDVSASARGADETILLALGDTQASIAASESFLLAELSTLRQRITSTATSGSAELLAHEKAVTTRHAWVQGQFQQLRTQLEHLPSDAGEYSTLRRLLVPDHVALPQLGGWAISSSTVDSLVHKALAEDGPRTIVELGSGASTIWLAYALRSRGTGGHIHSLDHLEEYGSKTRALLEAYGLTEFATVHIAPLVPVDIRGRTFNWYDTSALGSEARIDMLLVDGPPAGNTENNRYPALPQLAPMLADGAFVYLDDTIRSDEKHVIELWLSEFPELAQEALLPKSTILRWSTGHH</sequence>
<dbReference type="AlphaFoldDB" id="A0A3M0GV83"/>
<dbReference type="InterPro" id="IPR029063">
    <property type="entry name" value="SAM-dependent_MTases_sf"/>
</dbReference>
<keyword evidence="2" id="KW-0808">Transferase</keyword>
<evidence type="ECO:0000256" key="1">
    <source>
        <dbReference type="SAM" id="Phobius"/>
    </source>
</evidence>
<comment type="caution">
    <text evidence="2">The sequence shown here is derived from an EMBL/GenBank/DDBJ whole genome shotgun (WGS) entry which is preliminary data.</text>
</comment>
<proteinExistence type="predicted"/>
<keyword evidence="1" id="KW-1133">Transmembrane helix</keyword>
<keyword evidence="2" id="KW-0489">Methyltransferase</keyword>
<dbReference type="RefSeq" id="WP_121899782.1">
    <property type="nucleotide sequence ID" value="NZ_REFW01000001.1"/>
</dbReference>
<dbReference type="Gene3D" id="3.40.50.150">
    <property type="entry name" value="Vaccinia Virus protein VP39"/>
    <property type="match status" value="1"/>
</dbReference>